<evidence type="ECO:0000313" key="16">
    <source>
        <dbReference type="EMBL" id="KAG6508003.1"/>
    </source>
</evidence>
<gene>
    <name evidence="16" type="ORF">ZIOFF_033358</name>
</gene>
<evidence type="ECO:0000256" key="1">
    <source>
        <dbReference type="ARBA" id="ARBA00004606"/>
    </source>
</evidence>
<evidence type="ECO:0000256" key="10">
    <source>
        <dbReference type="ARBA" id="ARBA00023180"/>
    </source>
</evidence>
<keyword evidence="8 15" id="KW-1133">Transmembrane helix</keyword>
<evidence type="ECO:0000256" key="12">
    <source>
        <dbReference type="ARBA" id="ARBA00023277"/>
    </source>
</evidence>
<keyword evidence="11" id="KW-0294">Fucose metabolism</keyword>
<keyword evidence="7" id="KW-0735">Signal-anchor</keyword>
<dbReference type="Proteomes" id="UP000734854">
    <property type="component" value="Unassembled WGS sequence"/>
</dbReference>
<evidence type="ECO:0000256" key="6">
    <source>
        <dbReference type="ARBA" id="ARBA00022692"/>
    </source>
</evidence>
<evidence type="ECO:0000256" key="14">
    <source>
        <dbReference type="SAM" id="MobiDB-lite"/>
    </source>
</evidence>
<keyword evidence="9 15" id="KW-0472">Membrane</keyword>
<comment type="pathway">
    <text evidence="2">Glycan metabolism.</text>
</comment>
<evidence type="ECO:0000256" key="15">
    <source>
        <dbReference type="SAM" id="Phobius"/>
    </source>
</evidence>
<evidence type="ECO:0000256" key="7">
    <source>
        <dbReference type="ARBA" id="ARBA00022968"/>
    </source>
</evidence>
<dbReference type="PIRSF" id="PIRSF009360">
    <property type="entry name" value="UCP009360"/>
    <property type="match status" value="1"/>
</dbReference>
<keyword evidence="17" id="KW-1185">Reference proteome</keyword>
<comment type="similarity">
    <text evidence="3">Belongs to the glycosyltransferase GT106 family.</text>
</comment>
<keyword evidence="12" id="KW-0119">Carbohydrate metabolism</keyword>
<dbReference type="PANTHER" id="PTHR31741">
    <property type="entry name" value="OS02G0726500 PROTEIN-RELATED"/>
    <property type="match status" value="1"/>
</dbReference>
<dbReference type="Pfam" id="PF10250">
    <property type="entry name" value="O-FucT"/>
    <property type="match status" value="1"/>
</dbReference>
<dbReference type="GO" id="GO:0016020">
    <property type="term" value="C:membrane"/>
    <property type="evidence" value="ECO:0007669"/>
    <property type="project" value="UniProtKB-SubCell"/>
</dbReference>
<dbReference type="EMBL" id="JACMSC010000009">
    <property type="protein sequence ID" value="KAG6508003.1"/>
    <property type="molecule type" value="Genomic_DNA"/>
</dbReference>
<accession>A0A8J5GWX6</accession>
<keyword evidence="10" id="KW-0325">Glycoprotein</keyword>
<dbReference type="GO" id="GO:0016757">
    <property type="term" value="F:glycosyltransferase activity"/>
    <property type="evidence" value="ECO:0007669"/>
    <property type="project" value="UniProtKB-KW"/>
</dbReference>
<dbReference type="GO" id="GO:0005737">
    <property type="term" value="C:cytoplasm"/>
    <property type="evidence" value="ECO:0007669"/>
    <property type="project" value="TreeGrafter"/>
</dbReference>
<comment type="subcellular location">
    <subcellularLocation>
        <location evidence="1">Membrane</location>
        <topology evidence="1">Single-pass type II membrane protein</topology>
    </subcellularLocation>
</comment>
<dbReference type="InterPro" id="IPR019378">
    <property type="entry name" value="GDP-Fuc_O-FucTrfase"/>
</dbReference>
<evidence type="ECO:0000256" key="2">
    <source>
        <dbReference type="ARBA" id="ARBA00004881"/>
    </source>
</evidence>
<sequence>MDPSDADPSVDDHSPSHDSAPFARRRRAGRLMAGNWWLTRLLALALFALLASALLLGTARIGGGGGSAVVREQKEEVLLQINAHEESMGWTAENATAVKKKLHPPVISEIWMNPNNNGFDQCTERPKAKCSKYEYSFGYLLVHANGGLNQMRMGKDMLSFTGCTHNLSKHEAEELKVMRYKVKHWKEKEIDSKEKRLQGGCPMTPREAAIFLKAMGYPSTTNIYIVAGQIFGARSMDALRKEYPNIYTHHSLLSHAELKSLDKYQNRLAALDYIVALKSDVFVYTYDGNMAKAVQGHRRFEGFKKTIDPDRKRFVELIDQLDQGMLEWTKFEEAVKKDHAKRLGGPYERRTDINPRQEEYFYANPLPGCLCNKLHRNI</sequence>
<protein>
    <recommendedName>
        <fullName evidence="13">O-fucosyltransferase family protein</fullName>
    </recommendedName>
</protein>
<evidence type="ECO:0000256" key="13">
    <source>
        <dbReference type="ARBA" id="ARBA00030350"/>
    </source>
</evidence>
<keyword evidence="4" id="KW-0328">Glycosyltransferase</keyword>
<dbReference type="GO" id="GO:0006004">
    <property type="term" value="P:fucose metabolic process"/>
    <property type="evidence" value="ECO:0007669"/>
    <property type="project" value="UniProtKB-KW"/>
</dbReference>
<keyword evidence="6 15" id="KW-0812">Transmembrane</keyword>
<dbReference type="InterPro" id="IPR024709">
    <property type="entry name" value="FucosylTrfase_pln"/>
</dbReference>
<proteinExistence type="inferred from homology"/>
<evidence type="ECO:0000256" key="8">
    <source>
        <dbReference type="ARBA" id="ARBA00022989"/>
    </source>
</evidence>
<keyword evidence="5" id="KW-0808">Transferase</keyword>
<evidence type="ECO:0000256" key="3">
    <source>
        <dbReference type="ARBA" id="ARBA00007737"/>
    </source>
</evidence>
<dbReference type="AlphaFoldDB" id="A0A8J5GWX6"/>
<organism evidence="16 17">
    <name type="scientific">Zingiber officinale</name>
    <name type="common">Ginger</name>
    <name type="synonym">Amomum zingiber</name>
    <dbReference type="NCBI Taxonomy" id="94328"/>
    <lineage>
        <taxon>Eukaryota</taxon>
        <taxon>Viridiplantae</taxon>
        <taxon>Streptophyta</taxon>
        <taxon>Embryophyta</taxon>
        <taxon>Tracheophyta</taxon>
        <taxon>Spermatophyta</taxon>
        <taxon>Magnoliopsida</taxon>
        <taxon>Liliopsida</taxon>
        <taxon>Zingiberales</taxon>
        <taxon>Zingiberaceae</taxon>
        <taxon>Zingiber</taxon>
    </lineage>
</organism>
<evidence type="ECO:0000256" key="5">
    <source>
        <dbReference type="ARBA" id="ARBA00022679"/>
    </source>
</evidence>
<name>A0A8J5GWX6_ZINOF</name>
<evidence type="ECO:0000313" key="17">
    <source>
        <dbReference type="Proteomes" id="UP000734854"/>
    </source>
</evidence>
<evidence type="ECO:0000256" key="9">
    <source>
        <dbReference type="ARBA" id="ARBA00023136"/>
    </source>
</evidence>
<comment type="caution">
    <text evidence="16">The sequence shown here is derived from an EMBL/GenBank/DDBJ whole genome shotgun (WGS) entry which is preliminary data.</text>
</comment>
<evidence type="ECO:0000256" key="11">
    <source>
        <dbReference type="ARBA" id="ARBA00023253"/>
    </source>
</evidence>
<dbReference type="PANTHER" id="PTHR31741:SF4">
    <property type="entry name" value="O-FUCOSYLTRANSFERASE 28"/>
    <property type="match status" value="1"/>
</dbReference>
<feature type="region of interest" description="Disordered" evidence="14">
    <location>
        <begin position="1"/>
        <end position="21"/>
    </location>
</feature>
<reference evidence="16 17" key="1">
    <citation type="submission" date="2020-08" db="EMBL/GenBank/DDBJ databases">
        <title>Plant Genome Project.</title>
        <authorList>
            <person name="Zhang R.-G."/>
        </authorList>
    </citation>
    <scope>NUCLEOTIDE SEQUENCE [LARGE SCALE GENOMIC DNA]</scope>
    <source>
        <tissue evidence="16">Rhizome</tissue>
    </source>
</reference>
<feature type="transmembrane region" description="Helical" evidence="15">
    <location>
        <begin position="37"/>
        <end position="57"/>
    </location>
</feature>
<evidence type="ECO:0000256" key="4">
    <source>
        <dbReference type="ARBA" id="ARBA00022676"/>
    </source>
</evidence>